<dbReference type="EMBL" id="JBANRG010000101">
    <property type="protein sequence ID" value="KAK7435896.1"/>
    <property type="molecule type" value="Genomic_DNA"/>
</dbReference>
<accession>A0ABR1ILH4</accession>
<gene>
    <name evidence="1" type="ORF">VKT23_019427</name>
</gene>
<name>A0ABR1ILH4_9AGAR</name>
<proteinExistence type="predicted"/>
<comment type="caution">
    <text evidence="1">The sequence shown here is derived from an EMBL/GenBank/DDBJ whole genome shotgun (WGS) entry which is preliminary data.</text>
</comment>
<reference evidence="1 2" key="1">
    <citation type="submission" date="2024-01" db="EMBL/GenBank/DDBJ databases">
        <title>A draft genome for the cacao thread blight pathogen Marasmiellus scandens.</title>
        <authorList>
            <person name="Baruah I.K."/>
            <person name="Leung J."/>
            <person name="Bukari Y."/>
            <person name="Amoako-Attah I."/>
            <person name="Meinhardt L.W."/>
            <person name="Bailey B.A."/>
            <person name="Cohen S.P."/>
        </authorList>
    </citation>
    <scope>NUCLEOTIDE SEQUENCE [LARGE SCALE GENOMIC DNA]</scope>
    <source>
        <strain evidence="1 2">GH-19</strain>
    </source>
</reference>
<protein>
    <submittedName>
        <fullName evidence="1">Uncharacterized protein</fullName>
    </submittedName>
</protein>
<keyword evidence="2" id="KW-1185">Reference proteome</keyword>
<organism evidence="1 2">
    <name type="scientific">Marasmiellus scandens</name>
    <dbReference type="NCBI Taxonomy" id="2682957"/>
    <lineage>
        <taxon>Eukaryota</taxon>
        <taxon>Fungi</taxon>
        <taxon>Dikarya</taxon>
        <taxon>Basidiomycota</taxon>
        <taxon>Agaricomycotina</taxon>
        <taxon>Agaricomycetes</taxon>
        <taxon>Agaricomycetidae</taxon>
        <taxon>Agaricales</taxon>
        <taxon>Marasmiineae</taxon>
        <taxon>Omphalotaceae</taxon>
        <taxon>Marasmiellus</taxon>
    </lineage>
</organism>
<dbReference type="Proteomes" id="UP001498398">
    <property type="component" value="Unassembled WGS sequence"/>
</dbReference>
<sequence>MSLVEVSDASTPLPEPEPEPYLVGLVLNPEQLYIFAKGILSAKVLDEQYGGDAMSALDSYWEEKKVEKCIVPLNMKYYMVIIDILPSEEGKRPHPIINKLALKTLYQDLGCPSEWKQVHITVEKWPSSPYLPGGWWFSMILAAVDHSPAEPPWVRRRMAFMTRDPHQKNQFFLPKNTERRRDALVL</sequence>
<evidence type="ECO:0000313" key="1">
    <source>
        <dbReference type="EMBL" id="KAK7435896.1"/>
    </source>
</evidence>
<evidence type="ECO:0000313" key="2">
    <source>
        <dbReference type="Proteomes" id="UP001498398"/>
    </source>
</evidence>